<protein>
    <submittedName>
        <fullName evidence="2">Uncharacterized protein</fullName>
    </submittedName>
</protein>
<keyword evidence="3" id="KW-1185">Reference proteome</keyword>
<evidence type="ECO:0000313" key="3">
    <source>
        <dbReference type="Proteomes" id="UP000254834"/>
    </source>
</evidence>
<name>A0A345ZAL7_9BACT</name>
<accession>A0A345ZAL7</accession>
<evidence type="ECO:0000313" key="2">
    <source>
        <dbReference type="EMBL" id="AXK60334.1"/>
    </source>
</evidence>
<reference evidence="2 3" key="1">
    <citation type="submission" date="2017-12" db="EMBL/GenBank/DDBJ databases">
        <title>Chromulinavorax destructans is a abundant pathogen of dominant heterotrophic picoflagllates.</title>
        <authorList>
            <person name="Deeg C.M."/>
            <person name="Zimmer M."/>
            <person name="Suttle C.A."/>
        </authorList>
    </citation>
    <scope>NUCLEOTIDE SEQUENCE [LARGE SCALE GENOMIC DNA]</scope>
    <source>
        <strain evidence="2 3">SeV1</strain>
    </source>
</reference>
<dbReference type="RefSeq" id="WP_115585349.1">
    <property type="nucleotide sequence ID" value="NZ_CP025544.1"/>
</dbReference>
<organism evidence="2 3">
    <name type="scientific">Candidatus Chromulinivorax destructor</name>
    <dbReference type="NCBI Taxonomy" id="2066483"/>
    <lineage>
        <taxon>Bacteria</taxon>
        <taxon>Candidatus Babelota</taxon>
        <taxon>Candidatus Babeliae</taxon>
        <taxon>Candidatus Babeliales</taxon>
        <taxon>Candidatus Chromulinivoraceae</taxon>
        <taxon>Candidatus Chromulinivorax</taxon>
    </lineage>
</organism>
<proteinExistence type="predicted"/>
<sequence>MKKIIFLLLLAQTISFITADSGCMKESWGFGEKMPEHTQCFCNCERYVQVLTNRRKCNECGHMRVPKKMEFGKKKKEYEPTPHAHLEAEVITTQEEDTYFVG</sequence>
<feature type="signal peptide" evidence="1">
    <location>
        <begin position="1"/>
        <end position="19"/>
    </location>
</feature>
<evidence type="ECO:0000256" key="1">
    <source>
        <dbReference type="SAM" id="SignalP"/>
    </source>
</evidence>
<dbReference type="AlphaFoldDB" id="A0A345ZAL7"/>
<dbReference type="Proteomes" id="UP000254834">
    <property type="component" value="Chromosome"/>
</dbReference>
<dbReference type="KEGG" id="cdes:C0J27_01035"/>
<gene>
    <name evidence="2" type="ORF">C0J27_01035</name>
</gene>
<keyword evidence="1" id="KW-0732">Signal</keyword>
<feature type="chain" id="PRO_5016824138" evidence="1">
    <location>
        <begin position="20"/>
        <end position="102"/>
    </location>
</feature>
<dbReference type="EMBL" id="CP025544">
    <property type="protein sequence ID" value="AXK60334.1"/>
    <property type="molecule type" value="Genomic_DNA"/>
</dbReference>